<feature type="region of interest" description="Disordered" evidence="2">
    <location>
        <begin position="1"/>
        <end position="24"/>
    </location>
</feature>
<dbReference type="AlphaFoldDB" id="X1CVF6"/>
<protein>
    <submittedName>
        <fullName evidence="3">Uncharacterized protein</fullName>
    </submittedName>
</protein>
<name>X1CVF6_9ZZZZ</name>
<feature type="compositionally biased region" description="Basic and acidic residues" evidence="2">
    <location>
        <begin position="13"/>
        <end position="24"/>
    </location>
</feature>
<sequence>MEQLEEQLPQWLKHTEGDQDKNGEITRLARKLKEHTTLAVMSAILRDMENWTTAKDKKKLKVVIERNIAKLEKRGASEAKSLRAYLKLREDTQALKAELERKIEELKKTDPKMAGEFRAILKRLFEKPQP</sequence>
<keyword evidence="1" id="KW-0175">Coiled coil</keyword>
<evidence type="ECO:0000256" key="2">
    <source>
        <dbReference type="SAM" id="MobiDB-lite"/>
    </source>
</evidence>
<organism evidence="3">
    <name type="scientific">marine sediment metagenome</name>
    <dbReference type="NCBI Taxonomy" id="412755"/>
    <lineage>
        <taxon>unclassified sequences</taxon>
        <taxon>metagenomes</taxon>
        <taxon>ecological metagenomes</taxon>
    </lineage>
</organism>
<gene>
    <name evidence="3" type="ORF">S01H4_56169</name>
</gene>
<reference evidence="3" key="1">
    <citation type="journal article" date="2014" name="Front. Microbiol.">
        <title>High frequency of phylogenetically diverse reductive dehalogenase-homologous genes in deep subseafloor sedimentary metagenomes.</title>
        <authorList>
            <person name="Kawai M."/>
            <person name="Futagami T."/>
            <person name="Toyoda A."/>
            <person name="Takaki Y."/>
            <person name="Nishi S."/>
            <person name="Hori S."/>
            <person name="Arai W."/>
            <person name="Tsubouchi T."/>
            <person name="Morono Y."/>
            <person name="Uchiyama I."/>
            <person name="Ito T."/>
            <person name="Fujiyama A."/>
            <person name="Inagaki F."/>
            <person name="Takami H."/>
        </authorList>
    </citation>
    <scope>NUCLEOTIDE SEQUENCE</scope>
    <source>
        <strain evidence="3">Expedition CK06-06</strain>
    </source>
</reference>
<dbReference type="EMBL" id="BART01032517">
    <property type="protein sequence ID" value="GAH11812.1"/>
    <property type="molecule type" value="Genomic_DNA"/>
</dbReference>
<accession>X1CVF6</accession>
<feature type="coiled-coil region" evidence="1">
    <location>
        <begin position="54"/>
        <end position="109"/>
    </location>
</feature>
<evidence type="ECO:0000256" key="1">
    <source>
        <dbReference type="SAM" id="Coils"/>
    </source>
</evidence>
<proteinExistence type="predicted"/>
<comment type="caution">
    <text evidence="3">The sequence shown here is derived from an EMBL/GenBank/DDBJ whole genome shotgun (WGS) entry which is preliminary data.</text>
</comment>
<evidence type="ECO:0000313" key="3">
    <source>
        <dbReference type="EMBL" id="GAH11812.1"/>
    </source>
</evidence>